<sequence length="112" mass="12811">MMDQSQTQTSIRGTKGYVAPKWFRSTPIAAKVDVYSFGVMLLEIICWALDVMVEYDMEALDDMEKLERFVKVAIWCIQEDASLRPTMRKVMHMLEGVVDVPFPPCPSPFTTT</sequence>
<feature type="domain" description="Protein kinase" evidence="2">
    <location>
        <begin position="1"/>
        <end position="112"/>
    </location>
</feature>
<dbReference type="InterPro" id="IPR011009">
    <property type="entry name" value="Kinase-like_dom_sf"/>
</dbReference>
<evidence type="ECO:0000259" key="2">
    <source>
        <dbReference type="PROSITE" id="PS50011"/>
    </source>
</evidence>
<comment type="caution">
    <text evidence="3">The sequence shown here is derived from an EMBL/GenBank/DDBJ whole genome shotgun (WGS) entry which is preliminary data.</text>
</comment>
<dbReference type="EMBL" id="VIBQ01000088">
    <property type="protein sequence ID" value="KAB8692527.1"/>
    <property type="molecule type" value="Genomic_DNA"/>
</dbReference>
<proteinExistence type="predicted"/>
<dbReference type="Proteomes" id="UP000327013">
    <property type="component" value="Unassembled WGS sequence"/>
</dbReference>
<keyword evidence="4" id="KW-1185">Reference proteome</keyword>
<evidence type="ECO:0000313" key="3">
    <source>
        <dbReference type="EMBL" id="KAB8692527.1"/>
    </source>
</evidence>
<dbReference type="AlphaFoldDB" id="A0A5N6L3U8"/>
<dbReference type="OrthoDB" id="5857966at2759"/>
<accession>A0A5N6L3U8</accession>
<dbReference type="InterPro" id="IPR051343">
    <property type="entry name" value="G-type_lectin_kinases/EP1-like"/>
</dbReference>
<dbReference type="SUPFAM" id="SSF56112">
    <property type="entry name" value="Protein kinase-like (PK-like)"/>
    <property type="match status" value="1"/>
</dbReference>
<name>A0A5N6L3U8_9ROSI</name>
<dbReference type="GO" id="GO:0005524">
    <property type="term" value="F:ATP binding"/>
    <property type="evidence" value="ECO:0007669"/>
    <property type="project" value="InterPro"/>
</dbReference>
<dbReference type="GO" id="GO:0004672">
    <property type="term" value="F:protein kinase activity"/>
    <property type="evidence" value="ECO:0007669"/>
    <property type="project" value="InterPro"/>
</dbReference>
<dbReference type="PROSITE" id="PS50011">
    <property type="entry name" value="PROTEIN_KINASE_DOM"/>
    <property type="match status" value="1"/>
</dbReference>
<organism evidence="3 4">
    <name type="scientific">Carpinus fangiana</name>
    <dbReference type="NCBI Taxonomy" id="176857"/>
    <lineage>
        <taxon>Eukaryota</taxon>
        <taxon>Viridiplantae</taxon>
        <taxon>Streptophyta</taxon>
        <taxon>Embryophyta</taxon>
        <taxon>Tracheophyta</taxon>
        <taxon>Spermatophyta</taxon>
        <taxon>Magnoliopsida</taxon>
        <taxon>eudicotyledons</taxon>
        <taxon>Gunneridae</taxon>
        <taxon>Pentapetalae</taxon>
        <taxon>rosids</taxon>
        <taxon>fabids</taxon>
        <taxon>Fagales</taxon>
        <taxon>Betulaceae</taxon>
        <taxon>Carpinus</taxon>
    </lineage>
</organism>
<dbReference type="Gene3D" id="1.10.510.10">
    <property type="entry name" value="Transferase(Phosphotransferase) domain 1"/>
    <property type="match status" value="1"/>
</dbReference>
<keyword evidence="1" id="KW-0732">Signal</keyword>
<dbReference type="InterPro" id="IPR000719">
    <property type="entry name" value="Prot_kinase_dom"/>
</dbReference>
<evidence type="ECO:0000313" key="4">
    <source>
        <dbReference type="Proteomes" id="UP000327013"/>
    </source>
</evidence>
<dbReference type="PANTHER" id="PTHR47976">
    <property type="entry name" value="G-TYPE LECTIN S-RECEPTOR-LIKE SERINE/THREONINE-PROTEIN KINASE SD2-5"/>
    <property type="match status" value="1"/>
</dbReference>
<evidence type="ECO:0000256" key="1">
    <source>
        <dbReference type="ARBA" id="ARBA00022729"/>
    </source>
</evidence>
<dbReference type="Pfam" id="PF00069">
    <property type="entry name" value="Pkinase"/>
    <property type="match status" value="1"/>
</dbReference>
<dbReference type="PANTHER" id="PTHR47976:SF15">
    <property type="entry name" value="G-TYPE LECTIN S-RECEPTOR-LIKE SERINE_THREONINE-PROTEIN KINASE RLK1"/>
    <property type="match status" value="1"/>
</dbReference>
<protein>
    <recommendedName>
        <fullName evidence="2">Protein kinase domain-containing protein</fullName>
    </recommendedName>
</protein>
<reference evidence="3 4" key="1">
    <citation type="submission" date="2019-06" db="EMBL/GenBank/DDBJ databases">
        <title>A chromosomal-level reference genome of Carpinus fangiana (Coryloideae, Betulaceae).</title>
        <authorList>
            <person name="Yang X."/>
            <person name="Wang Z."/>
            <person name="Zhang L."/>
            <person name="Hao G."/>
            <person name="Liu J."/>
            <person name="Yang Y."/>
        </authorList>
    </citation>
    <scope>NUCLEOTIDE SEQUENCE [LARGE SCALE GENOMIC DNA]</scope>
    <source>
        <strain evidence="3">Cfa_2016G</strain>
        <tissue evidence="3">Leaf</tissue>
    </source>
</reference>
<gene>
    <name evidence="3" type="ORF">FH972_026349</name>
</gene>